<proteinExistence type="inferred from homology"/>
<evidence type="ECO:0000256" key="1">
    <source>
        <dbReference type="ARBA" id="ARBA00022679"/>
    </source>
</evidence>
<dbReference type="EMBL" id="HBHW01037491">
    <property type="protein sequence ID" value="CAE0060774.1"/>
    <property type="molecule type" value="Transcribed_RNA"/>
</dbReference>
<dbReference type="InterPro" id="IPR025714">
    <property type="entry name" value="Methyltranfer_dom"/>
</dbReference>
<dbReference type="PANTHER" id="PTHR43675">
    <property type="entry name" value="ARSENITE METHYLTRANSFERASE"/>
    <property type="match status" value="1"/>
</dbReference>
<dbReference type="InterPro" id="IPR026669">
    <property type="entry name" value="Arsenite_MeTrfase-like"/>
</dbReference>
<comment type="catalytic activity">
    <reaction evidence="8">
        <text>arsenic triglutathione + 3 [thioredoxin]-dithiol + 3 S-adenosyl-L-methionine = trimethylarsine + 3 [thioredoxin]-disulfide + 3 glutathione + 3 S-adenosyl-L-homocysteine + 3 H(+)</text>
        <dbReference type="Rhea" id="RHEA:69432"/>
        <dbReference type="Rhea" id="RHEA-COMP:10698"/>
        <dbReference type="Rhea" id="RHEA-COMP:10700"/>
        <dbReference type="ChEBI" id="CHEBI:15378"/>
        <dbReference type="ChEBI" id="CHEBI:27130"/>
        <dbReference type="ChEBI" id="CHEBI:29950"/>
        <dbReference type="ChEBI" id="CHEBI:50058"/>
        <dbReference type="ChEBI" id="CHEBI:57856"/>
        <dbReference type="ChEBI" id="CHEBI:57925"/>
        <dbReference type="ChEBI" id="CHEBI:59789"/>
        <dbReference type="ChEBI" id="CHEBI:183640"/>
        <dbReference type="EC" id="2.1.1.137"/>
    </reaction>
</comment>
<evidence type="ECO:0000256" key="5">
    <source>
        <dbReference type="ARBA" id="ARBA00034545"/>
    </source>
</evidence>
<evidence type="ECO:0000256" key="3">
    <source>
        <dbReference type="ARBA" id="ARBA00034487"/>
    </source>
</evidence>
<evidence type="ECO:0000256" key="9">
    <source>
        <dbReference type="SAM" id="MobiDB-lite"/>
    </source>
</evidence>
<evidence type="ECO:0000259" key="10">
    <source>
        <dbReference type="Pfam" id="PF13847"/>
    </source>
</evidence>
<feature type="compositionally biased region" description="Low complexity" evidence="9">
    <location>
        <begin position="95"/>
        <end position="105"/>
    </location>
</feature>
<dbReference type="InterPro" id="IPR029063">
    <property type="entry name" value="SAM-dependent_MTases_sf"/>
</dbReference>
<comment type="catalytic activity">
    <reaction evidence="6">
        <text>arsenic triglutathione + [thioredoxin]-dithiol + S-adenosyl-L-methionine + 2 H2O = methylarsonous acid + [thioredoxin]-disulfide + 3 glutathione + S-adenosyl-L-homocysteine + H(+)</text>
        <dbReference type="Rhea" id="RHEA:69460"/>
        <dbReference type="Rhea" id="RHEA-COMP:10698"/>
        <dbReference type="Rhea" id="RHEA-COMP:10700"/>
        <dbReference type="ChEBI" id="CHEBI:15377"/>
        <dbReference type="ChEBI" id="CHEBI:15378"/>
        <dbReference type="ChEBI" id="CHEBI:17826"/>
        <dbReference type="ChEBI" id="CHEBI:29950"/>
        <dbReference type="ChEBI" id="CHEBI:50058"/>
        <dbReference type="ChEBI" id="CHEBI:57856"/>
        <dbReference type="ChEBI" id="CHEBI:57925"/>
        <dbReference type="ChEBI" id="CHEBI:59789"/>
        <dbReference type="ChEBI" id="CHEBI:183640"/>
        <dbReference type="EC" id="2.1.1.137"/>
    </reaction>
</comment>
<keyword evidence="1" id="KW-0808">Transferase</keyword>
<evidence type="ECO:0000256" key="7">
    <source>
        <dbReference type="ARBA" id="ARBA00047943"/>
    </source>
</evidence>
<evidence type="ECO:0000256" key="4">
    <source>
        <dbReference type="ARBA" id="ARBA00034521"/>
    </source>
</evidence>
<dbReference type="Gene3D" id="3.40.5.100">
    <property type="match status" value="1"/>
</dbReference>
<gene>
    <name evidence="11" type="ORF">RMAR00112_LOCUS28840</name>
</gene>
<evidence type="ECO:0000313" key="11">
    <source>
        <dbReference type="EMBL" id="CAE0060774.1"/>
    </source>
</evidence>
<accession>A0A7S3A553</accession>
<evidence type="ECO:0000256" key="2">
    <source>
        <dbReference type="ARBA" id="ARBA00022691"/>
    </source>
</evidence>
<comment type="catalytic activity">
    <reaction evidence="7">
        <text>arsenic triglutathione + 2 [thioredoxin]-dithiol + 2 S-adenosyl-L-methionine + H2O = dimethylarsinous acid + 2 [thioredoxin]-disulfide + 3 glutathione + 2 S-adenosyl-L-homocysteine + 2 H(+)</text>
        <dbReference type="Rhea" id="RHEA:69464"/>
        <dbReference type="Rhea" id="RHEA-COMP:10698"/>
        <dbReference type="Rhea" id="RHEA-COMP:10700"/>
        <dbReference type="ChEBI" id="CHEBI:15377"/>
        <dbReference type="ChEBI" id="CHEBI:15378"/>
        <dbReference type="ChEBI" id="CHEBI:23808"/>
        <dbReference type="ChEBI" id="CHEBI:29950"/>
        <dbReference type="ChEBI" id="CHEBI:50058"/>
        <dbReference type="ChEBI" id="CHEBI:57856"/>
        <dbReference type="ChEBI" id="CHEBI:57925"/>
        <dbReference type="ChEBI" id="CHEBI:59789"/>
        <dbReference type="ChEBI" id="CHEBI:183640"/>
        <dbReference type="EC" id="2.1.1.137"/>
    </reaction>
</comment>
<evidence type="ECO:0000256" key="8">
    <source>
        <dbReference type="ARBA" id="ARBA00048428"/>
    </source>
</evidence>
<evidence type="ECO:0000256" key="6">
    <source>
        <dbReference type="ARBA" id="ARBA00047941"/>
    </source>
</evidence>
<dbReference type="CDD" id="cd02440">
    <property type="entry name" value="AdoMet_MTases"/>
    <property type="match status" value="1"/>
</dbReference>
<feature type="domain" description="Methyltransferase" evidence="10">
    <location>
        <begin position="195"/>
        <end position="347"/>
    </location>
</feature>
<name>A0A7S3A553_9RHOD</name>
<feature type="region of interest" description="Disordered" evidence="9">
    <location>
        <begin position="1"/>
        <end position="107"/>
    </location>
</feature>
<keyword evidence="2" id="KW-0949">S-adenosyl-L-methionine</keyword>
<feature type="compositionally biased region" description="Basic and acidic residues" evidence="9">
    <location>
        <begin position="1"/>
        <end position="20"/>
    </location>
</feature>
<dbReference type="GO" id="GO:0030791">
    <property type="term" value="F:arsenite methyltransferase activity"/>
    <property type="evidence" value="ECO:0007669"/>
    <property type="project" value="UniProtKB-EC"/>
</dbReference>
<dbReference type="SUPFAM" id="SSF53335">
    <property type="entry name" value="S-adenosyl-L-methionine-dependent methyltransferases"/>
    <property type="match status" value="1"/>
</dbReference>
<dbReference type="Pfam" id="PF13847">
    <property type="entry name" value="Methyltransf_31"/>
    <property type="match status" value="1"/>
</dbReference>
<dbReference type="AlphaFoldDB" id="A0A7S3A553"/>
<organism evidence="11">
    <name type="scientific">Rhodosorus marinus</name>
    <dbReference type="NCBI Taxonomy" id="101924"/>
    <lineage>
        <taxon>Eukaryota</taxon>
        <taxon>Rhodophyta</taxon>
        <taxon>Stylonematophyceae</taxon>
        <taxon>Stylonematales</taxon>
        <taxon>Stylonemataceae</taxon>
        <taxon>Rhodosorus</taxon>
    </lineage>
</organism>
<protein>
    <recommendedName>
        <fullName evidence="5">Arsenite methyltransferase</fullName>
        <ecNumber evidence="4">2.1.1.137</ecNumber>
    </recommendedName>
</protein>
<dbReference type="Gene3D" id="3.40.50.150">
    <property type="entry name" value="Vaccinia Virus protein VP39"/>
    <property type="match status" value="1"/>
</dbReference>
<sequence length="468" mass="51094">MEAINGEERDMERRLSKLLEESVVSKPESGEINSSCCGGKGKSKGQGQPEQGTGEVDIVKTKASCCSGPKGATNGRKSAESAGENISSCGGGKGKSQAQGQSEQGTGEVDIVKTKASCCGGSKGATNGRKSADEVREDVKEYYGRIIQTKEDLQTSACCTEEKFPSYVKPLAGMVADEVASKFFGCDFCVPNVLENTSVLDLGSGSGFDCFIISQLVGETGRVVGVDMTDSQVELANKYTQWHADRFGFEKSNVTFHKGYIEKLDELGLDDASFDVVVSNCVLNLSPDKEAVLTEAYRVLRTGGEMYFSDVYALRRVPDNLKDDPVLRGECISGALYWNDFITLARKVGFTDPRVVQSEPYFVDDSLMDKLDGTEFVSTTFRLFKVSNLEATIEDYGQAVKYKGSIFSAPAQLVFDRDNIFEAGAVVPVSRNTFRMLRASRFRSHFDFYGCCSKKHFGPFPRSQPITI</sequence>
<comment type="similarity">
    <text evidence="3">Belongs to the methyltransferase superfamily. Arsenite methyltransferase family.</text>
</comment>
<dbReference type="EC" id="2.1.1.137" evidence="4"/>
<dbReference type="PANTHER" id="PTHR43675:SF8">
    <property type="entry name" value="ARSENITE METHYLTRANSFERASE"/>
    <property type="match status" value="1"/>
</dbReference>
<reference evidence="11" key="1">
    <citation type="submission" date="2021-01" db="EMBL/GenBank/DDBJ databases">
        <authorList>
            <person name="Corre E."/>
            <person name="Pelletier E."/>
            <person name="Niang G."/>
            <person name="Scheremetjew M."/>
            <person name="Finn R."/>
            <person name="Kale V."/>
            <person name="Holt S."/>
            <person name="Cochrane G."/>
            <person name="Meng A."/>
            <person name="Brown T."/>
            <person name="Cohen L."/>
        </authorList>
    </citation>
    <scope>NUCLEOTIDE SEQUENCE</scope>
    <source>
        <strain evidence="11">CCMP 769</strain>
    </source>
</reference>